<sequence>MRSIKKLLVANRGEIAVRVMRTARTMGIETVAIYSSADMDAQHVAMAGQAVCIGAAPAADSYLNIAAILRAASLTGADAVHPGYGFLSENADFAEACVNAGLIFVGPSPKAISAMGDKAQAKLFMRETGLPCIPGYDGDEQDATTLAAAAAEIGFPVIVKATAGGGGRGMRIVETAKDFSYALESARSEARAAFGSDRMIIERVIRNPRHIEIQVLVDQHGNGVHFGERDCSVQRRHQKLIEEAPAPNLPQQTRDQMGSAAVAAAVALGYEGVGTFEFLLDASDDFYFMEMNTRLQVEHPVTECIAGVDLVEWQLRVAMSEPLDITQSDVRLGGHSIEVRLCAEDEVNGFLPQSGRIDLWQPPSDIRVEHGVATGAFISPYYDSMFAKLIAFGRTREDARRKLVSALRETVVFGIRTNRQTLINCLDHPEFVKGAVDTGFLQVHQDAVLCTQSKAPPLVLAVVGAALCHGAPAVSRRGATIHLVDEAANTHQLNVVCDDGSVRVEVGGQSIDLVIRHLSANRLRFGSGGVDYQAIWQSTDGRVHVQLEGRTWSFTDTTYASASTDRDEASDGRLRAPSNGRIAALLVAVGDIVGDGEALLTIEAMKMEHTLVAHGSVKITNVLISEGQSVSTGKVLIEFEPSAVA</sequence>
<dbReference type="Gene3D" id="3.30.470.20">
    <property type="entry name" value="ATP-grasp fold, B domain"/>
    <property type="match status" value="1"/>
</dbReference>
<feature type="domain" description="Lipoyl-binding" evidence="7">
    <location>
        <begin position="564"/>
        <end position="640"/>
    </location>
</feature>
<dbReference type="EC" id="6.4.1.2" evidence="10"/>
<dbReference type="PROSITE" id="PS00866">
    <property type="entry name" value="CPSASE_1"/>
    <property type="match status" value="1"/>
</dbReference>
<dbReference type="Gene3D" id="2.40.50.100">
    <property type="match status" value="1"/>
</dbReference>
<dbReference type="InterPro" id="IPR005479">
    <property type="entry name" value="CPAse_ATP-bd"/>
</dbReference>
<dbReference type="PROSITE" id="PS50979">
    <property type="entry name" value="BC"/>
    <property type="match status" value="1"/>
</dbReference>
<keyword evidence="2 10" id="KW-0436">Ligase</keyword>
<evidence type="ECO:0000256" key="5">
    <source>
        <dbReference type="ARBA" id="ARBA00023267"/>
    </source>
</evidence>
<dbReference type="PROSITE" id="PS00188">
    <property type="entry name" value="BIOTIN"/>
    <property type="match status" value="1"/>
</dbReference>
<evidence type="ECO:0000256" key="4">
    <source>
        <dbReference type="ARBA" id="ARBA00022840"/>
    </source>
</evidence>
<dbReference type="InterPro" id="IPR005482">
    <property type="entry name" value="Biotin_COase_C"/>
</dbReference>
<dbReference type="EMBL" id="JAQQBZ010000005">
    <property type="protein sequence ID" value="MFM0593344.1"/>
    <property type="molecule type" value="Genomic_DNA"/>
</dbReference>
<dbReference type="Pfam" id="PF02786">
    <property type="entry name" value="CPSase_L_D2"/>
    <property type="match status" value="1"/>
</dbReference>
<evidence type="ECO:0000256" key="2">
    <source>
        <dbReference type="ARBA" id="ARBA00022598"/>
    </source>
</evidence>
<evidence type="ECO:0000259" key="7">
    <source>
        <dbReference type="PROSITE" id="PS50968"/>
    </source>
</evidence>
<dbReference type="InterPro" id="IPR011764">
    <property type="entry name" value="Biotin_carboxylation_dom"/>
</dbReference>
<dbReference type="GO" id="GO:0003989">
    <property type="term" value="F:acetyl-CoA carboxylase activity"/>
    <property type="evidence" value="ECO:0007669"/>
    <property type="project" value="UniProtKB-EC"/>
</dbReference>
<comment type="cofactor">
    <cofactor evidence="1">
        <name>biotin</name>
        <dbReference type="ChEBI" id="CHEBI:57586"/>
    </cofactor>
</comment>
<evidence type="ECO:0000313" key="10">
    <source>
        <dbReference type="EMBL" id="MFM0593344.1"/>
    </source>
</evidence>
<keyword evidence="4 6" id="KW-0067">ATP-binding</keyword>
<dbReference type="InterPro" id="IPR000089">
    <property type="entry name" value="Biotin_lipoyl"/>
</dbReference>
<evidence type="ECO:0000256" key="1">
    <source>
        <dbReference type="ARBA" id="ARBA00001953"/>
    </source>
</evidence>
<protein>
    <submittedName>
        <fullName evidence="10">Acetyl-CoA carboxylase biotin carboxylase subunit</fullName>
        <ecNumber evidence="10">6.4.1.2</ecNumber>
    </submittedName>
</protein>
<dbReference type="InterPro" id="IPR011054">
    <property type="entry name" value="Rudment_hybrid_motif"/>
</dbReference>
<dbReference type="SUPFAM" id="SSF51230">
    <property type="entry name" value="Single hybrid motif"/>
    <property type="match status" value="1"/>
</dbReference>
<dbReference type="PANTHER" id="PTHR18866:SF33">
    <property type="entry name" value="METHYLCROTONOYL-COA CARBOXYLASE SUBUNIT ALPHA, MITOCHONDRIAL-RELATED"/>
    <property type="match status" value="1"/>
</dbReference>
<accession>A0ABW9D5B7</accession>
<organism evidence="10 11">
    <name type="scientific">Paraburkholderia dilworthii</name>
    <dbReference type="NCBI Taxonomy" id="948106"/>
    <lineage>
        <taxon>Bacteria</taxon>
        <taxon>Pseudomonadati</taxon>
        <taxon>Pseudomonadota</taxon>
        <taxon>Betaproteobacteria</taxon>
        <taxon>Burkholderiales</taxon>
        <taxon>Burkholderiaceae</taxon>
        <taxon>Paraburkholderia</taxon>
    </lineage>
</organism>
<keyword evidence="3 6" id="KW-0547">Nucleotide-binding</keyword>
<dbReference type="PROSITE" id="PS50968">
    <property type="entry name" value="BIOTINYL_LIPOYL"/>
    <property type="match status" value="1"/>
</dbReference>
<dbReference type="Pfam" id="PF00364">
    <property type="entry name" value="Biotin_lipoyl"/>
    <property type="match status" value="1"/>
</dbReference>
<dbReference type="InterPro" id="IPR050856">
    <property type="entry name" value="Biotin_carboxylase_complex"/>
</dbReference>
<evidence type="ECO:0000256" key="3">
    <source>
        <dbReference type="ARBA" id="ARBA00022741"/>
    </source>
</evidence>
<dbReference type="CDD" id="cd06850">
    <property type="entry name" value="biotinyl_domain"/>
    <property type="match status" value="1"/>
</dbReference>
<evidence type="ECO:0000256" key="6">
    <source>
        <dbReference type="PROSITE-ProRule" id="PRU00409"/>
    </source>
</evidence>
<dbReference type="InterPro" id="IPR011053">
    <property type="entry name" value="Single_hybrid_motif"/>
</dbReference>
<dbReference type="PROSITE" id="PS50975">
    <property type="entry name" value="ATP_GRASP"/>
    <property type="match status" value="1"/>
</dbReference>
<keyword evidence="11" id="KW-1185">Reference proteome</keyword>
<dbReference type="SMART" id="SM00878">
    <property type="entry name" value="Biotin_carb_C"/>
    <property type="match status" value="1"/>
</dbReference>
<name>A0ABW9D5B7_9BURK</name>
<proteinExistence type="predicted"/>
<dbReference type="Pfam" id="PF02785">
    <property type="entry name" value="Biotin_carb_C"/>
    <property type="match status" value="1"/>
</dbReference>
<feature type="domain" description="ATP-grasp" evidence="8">
    <location>
        <begin position="122"/>
        <end position="319"/>
    </location>
</feature>
<dbReference type="InterPro" id="IPR011761">
    <property type="entry name" value="ATP-grasp"/>
</dbReference>
<dbReference type="PROSITE" id="PS00867">
    <property type="entry name" value="CPSASE_2"/>
    <property type="match status" value="1"/>
</dbReference>
<dbReference type="SUPFAM" id="SSF52440">
    <property type="entry name" value="PreATP-grasp domain"/>
    <property type="match status" value="1"/>
</dbReference>
<dbReference type="InterPro" id="IPR016185">
    <property type="entry name" value="PreATP-grasp_dom_sf"/>
</dbReference>
<dbReference type="InterPro" id="IPR001882">
    <property type="entry name" value="Biotin_BS"/>
</dbReference>
<evidence type="ECO:0000313" key="11">
    <source>
        <dbReference type="Proteomes" id="UP001629367"/>
    </source>
</evidence>
<dbReference type="Proteomes" id="UP001629367">
    <property type="component" value="Unassembled WGS sequence"/>
</dbReference>
<dbReference type="SUPFAM" id="SSF51246">
    <property type="entry name" value="Rudiment single hybrid motif"/>
    <property type="match status" value="1"/>
</dbReference>
<gene>
    <name evidence="10" type="ORF">PQQ68_09950</name>
</gene>
<reference evidence="10 11" key="1">
    <citation type="journal article" date="2024" name="Chem. Sci.">
        <title>Discovery of megapolipeptins by genome mining of a Burkholderiales bacteria collection.</title>
        <authorList>
            <person name="Paulo B.S."/>
            <person name="Recchia M.J.J."/>
            <person name="Lee S."/>
            <person name="Fergusson C.H."/>
            <person name="Romanowski S.B."/>
            <person name="Hernandez A."/>
            <person name="Krull N."/>
            <person name="Liu D.Y."/>
            <person name="Cavanagh H."/>
            <person name="Bos A."/>
            <person name="Gray C.A."/>
            <person name="Murphy B.T."/>
            <person name="Linington R.G."/>
            <person name="Eustaquio A.S."/>
        </authorList>
    </citation>
    <scope>NUCLEOTIDE SEQUENCE [LARGE SCALE GENOMIC DNA]</scope>
    <source>
        <strain evidence="10 11">RL17-335-BIF-A</strain>
    </source>
</reference>
<dbReference type="NCBIfam" id="NF006367">
    <property type="entry name" value="PRK08591.1"/>
    <property type="match status" value="1"/>
</dbReference>
<dbReference type="Pfam" id="PF00289">
    <property type="entry name" value="Biotin_carb_N"/>
    <property type="match status" value="1"/>
</dbReference>
<keyword evidence="5" id="KW-0092">Biotin</keyword>
<dbReference type="InterPro" id="IPR005481">
    <property type="entry name" value="BC-like_N"/>
</dbReference>
<dbReference type="RefSeq" id="WP_408211290.1">
    <property type="nucleotide sequence ID" value="NZ_JAQQBZ010000005.1"/>
</dbReference>
<comment type="caution">
    <text evidence="10">The sequence shown here is derived from an EMBL/GenBank/DDBJ whole genome shotgun (WGS) entry which is preliminary data.</text>
</comment>
<dbReference type="PANTHER" id="PTHR18866">
    <property type="entry name" value="CARBOXYLASE:PYRUVATE/ACETYL-COA/PROPIONYL-COA CARBOXYLASE"/>
    <property type="match status" value="1"/>
</dbReference>
<evidence type="ECO:0000259" key="9">
    <source>
        <dbReference type="PROSITE" id="PS50979"/>
    </source>
</evidence>
<evidence type="ECO:0000259" key="8">
    <source>
        <dbReference type="PROSITE" id="PS50975"/>
    </source>
</evidence>
<feature type="domain" description="Biotin carboxylation" evidence="9">
    <location>
        <begin position="3"/>
        <end position="446"/>
    </location>
</feature>
<dbReference type="SUPFAM" id="SSF56059">
    <property type="entry name" value="Glutathione synthetase ATP-binding domain-like"/>
    <property type="match status" value="1"/>
</dbReference>